<evidence type="ECO:0000313" key="3">
    <source>
        <dbReference type="EMBL" id="ELZ09504.1"/>
    </source>
</evidence>
<dbReference type="Pfam" id="PF24363">
    <property type="entry name" value="DUF7519"/>
    <property type="match status" value="1"/>
</dbReference>
<evidence type="ECO:0000256" key="1">
    <source>
        <dbReference type="SAM" id="MobiDB-lite"/>
    </source>
</evidence>
<keyword evidence="2" id="KW-0472">Membrane</keyword>
<organism evidence="3 4">
    <name type="scientific">Halovivax asiaticus JCM 14624</name>
    <dbReference type="NCBI Taxonomy" id="1227490"/>
    <lineage>
        <taxon>Archaea</taxon>
        <taxon>Methanobacteriati</taxon>
        <taxon>Methanobacteriota</taxon>
        <taxon>Stenosarchaea group</taxon>
        <taxon>Halobacteria</taxon>
        <taxon>Halobacteriales</taxon>
        <taxon>Natrialbaceae</taxon>
        <taxon>Halovivax</taxon>
    </lineage>
</organism>
<reference evidence="3 4" key="1">
    <citation type="journal article" date="2014" name="PLoS Genet.">
        <title>Phylogenetically driven sequencing of extremely halophilic archaea reveals strategies for static and dynamic osmo-response.</title>
        <authorList>
            <person name="Becker E.A."/>
            <person name="Seitzer P.M."/>
            <person name="Tritt A."/>
            <person name="Larsen D."/>
            <person name="Krusor M."/>
            <person name="Yao A.I."/>
            <person name="Wu D."/>
            <person name="Madern D."/>
            <person name="Eisen J.A."/>
            <person name="Darling A.E."/>
            <person name="Facciotti M.T."/>
        </authorList>
    </citation>
    <scope>NUCLEOTIDE SEQUENCE [LARGE SCALE GENOMIC DNA]</scope>
    <source>
        <strain evidence="3 4">JCM 14624</strain>
    </source>
</reference>
<dbReference type="EMBL" id="AOIQ01000017">
    <property type="protein sequence ID" value="ELZ09504.1"/>
    <property type="molecule type" value="Genomic_DNA"/>
</dbReference>
<sequence length="203" mass="20478">MEPMTASRSDGGTTESWLERRARQVRDAIGRPAPARSEGTARSIDRRPGRTSAALATALSVVTALLVPTQTAQLFGLPGVVLLAGGAITGSRRSVGYGFAVLTLGLLLGGLQGVPALALVCGAFCATVAWDVGRYGITVGEQLGRAASTIRIELAHAIASATVGLVGVAVGYAAFLAGPSEQPVSAVALVLLGATALLAAMRT</sequence>
<feature type="transmembrane region" description="Helical" evidence="2">
    <location>
        <begin position="51"/>
        <end position="68"/>
    </location>
</feature>
<feature type="transmembrane region" description="Helical" evidence="2">
    <location>
        <begin position="95"/>
        <end position="111"/>
    </location>
</feature>
<proteinExistence type="predicted"/>
<keyword evidence="2" id="KW-1133">Transmembrane helix</keyword>
<comment type="caution">
    <text evidence="3">The sequence shown here is derived from an EMBL/GenBank/DDBJ whole genome shotgun (WGS) entry which is preliminary data.</text>
</comment>
<evidence type="ECO:0000313" key="4">
    <source>
        <dbReference type="Proteomes" id="UP000011560"/>
    </source>
</evidence>
<dbReference type="AlphaFoldDB" id="M0BIS2"/>
<evidence type="ECO:0000256" key="2">
    <source>
        <dbReference type="SAM" id="Phobius"/>
    </source>
</evidence>
<protein>
    <submittedName>
        <fullName evidence="3">Uncharacterized protein</fullName>
    </submittedName>
</protein>
<feature type="compositionally biased region" description="Polar residues" evidence="1">
    <location>
        <begin position="1"/>
        <end position="16"/>
    </location>
</feature>
<dbReference type="Proteomes" id="UP000011560">
    <property type="component" value="Unassembled WGS sequence"/>
</dbReference>
<feature type="compositionally biased region" description="Basic and acidic residues" evidence="1">
    <location>
        <begin position="17"/>
        <end position="29"/>
    </location>
</feature>
<feature type="transmembrane region" description="Helical" evidence="2">
    <location>
        <begin position="183"/>
        <end position="201"/>
    </location>
</feature>
<gene>
    <name evidence="3" type="ORF">C479_11820</name>
</gene>
<dbReference type="InterPro" id="IPR055941">
    <property type="entry name" value="DUF7519"/>
</dbReference>
<dbReference type="STRING" id="1227490.C479_11820"/>
<name>M0BIS2_9EURY</name>
<feature type="region of interest" description="Disordered" evidence="1">
    <location>
        <begin position="1"/>
        <end position="49"/>
    </location>
</feature>
<keyword evidence="4" id="KW-1185">Reference proteome</keyword>
<keyword evidence="2" id="KW-0812">Transmembrane</keyword>
<accession>M0BIS2</accession>
<feature type="transmembrane region" description="Helical" evidence="2">
    <location>
        <begin position="154"/>
        <end position="177"/>
    </location>
</feature>